<dbReference type="Pfam" id="PF00668">
    <property type="entry name" value="Condensation"/>
    <property type="match status" value="1"/>
</dbReference>
<dbReference type="Gene3D" id="3.30.559.30">
    <property type="entry name" value="Nonribosomal peptide synthetase, condensation domain"/>
    <property type="match status" value="1"/>
</dbReference>
<dbReference type="RefSeq" id="WP_068579254.1">
    <property type="nucleotide sequence ID" value="NZ_FTNK01000008.1"/>
</dbReference>
<protein>
    <submittedName>
        <fullName evidence="2">Condensation domain-containing protein</fullName>
    </submittedName>
</protein>
<dbReference type="InterPro" id="IPR001242">
    <property type="entry name" value="Condensation_dom"/>
</dbReference>
<evidence type="ECO:0000313" key="2">
    <source>
        <dbReference type="EMBL" id="SIR17173.1"/>
    </source>
</evidence>
<keyword evidence="3" id="KW-1185">Reference proteome</keyword>
<dbReference type="PANTHER" id="PTHR45398:SF1">
    <property type="entry name" value="ENZYME, PUTATIVE (JCVI)-RELATED"/>
    <property type="match status" value="1"/>
</dbReference>
<dbReference type="Gene3D" id="3.30.559.10">
    <property type="entry name" value="Chloramphenicol acetyltransferase-like domain"/>
    <property type="match status" value="1"/>
</dbReference>
<proteinExistence type="predicted"/>
<dbReference type="Proteomes" id="UP000186666">
    <property type="component" value="Unassembled WGS sequence"/>
</dbReference>
<organism evidence="2 3">
    <name type="scientific">Paenibacillus macquariensis</name>
    <dbReference type="NCBI Taxonomy" id="948756"/>
    <lineage>
        <taxon>Bacteria</taxon>
        <taxon>Bacillati</taxon>
        <taxon>Bacillota</taxon>
        <taxon>Bacilli</taxon>
        <taxon>Bacillales</taxon>
        <taxon>Paenibacillaceae</taxon>
        <taxon>Paenibacillus</taxon>
    </lineage>
</organism>
<reference evidence="2 3" key="1">
    <citation type="submission" date="2017-01" db="EMBL/GenBank/DDBJ databases">
        <authorList>
            <person name="Varghese N."/>
            <person name="Submissions S."/>
        </authorList>
    </citation>
    <scope>NUCLEOTIDE SEQUENCE [LARGE SCALE GENOMIC DNA]</scope>
    <source>
        <strain evidence="2 3">ATCC 23464</strain>
    </source>
</reference>
<dbReference type="InterPro" id="IPR023213">
    <property type="entry name" value="CAT-like_dom_sf"/>
</dbReference>
<comment type="caution">
    <text evidence="2">The sequence shown here is derived from an EMBL/GenBank/DDBJ whole genome shotgun (WGS) entry which is preliminary data.</text>
</comment>
<sequence length="461" mass="53370">MAHRPIHKSKVEDVVGLTPMQEGMLYHYLRNPGDDQFFEQFSYTLKSKLDLSAWMQAWNWIIRQNAMLRTVFRWEKIQNPVQIVLRERLISASVHDLTFVGEDEKETALQGIKQSDLAERFDLAEGPLFRTAVIKLEEEKYVMMVSHHHIIFDGWSNGIILGEFIQAYEAFRSSVVPEAAAKPDFKDYIDWLREKDKHGPEQYWRSYLQGYEFRPTLRKDNVLHIEPSSKACASLTLPKSLVHELEAVSQEIGVTVSSIYTSAWGVLLQLYSKRSDVLFGTTVSGRSGDLREVERIVGMLMNTIPVRIRAQSETTLKDIILDTQQAVYKRQEYETTPLVDIQSYSKRKSTEELFDTLLVIENYPLDFSIHGELQLTSFDGYSATNYSLLLAINPFEETTIHFIYDQQNYEADTIELLQARYVGLLKLITANSECPVQHIEALTEAEKKFHEVWNIDFNYEL</sequence>
<evidence type="ECO:0000313" key="3">
    <source>
        <dbReference type="Proteomes" id="UP000186666"/>
    </source>
</evidence>
<feature type="domain" description="Condensation" evidence="1">
    <location>
        <begin position="12"/>
        <end position="448"/>
    </location>
</feature>
<gene>
    <name evidence="2" type="ORF">SAMN05421578_10820</name>
</gene>
<dbReference type="SUPFAM" id="SSF52777">
    <property type="entry name" value="CoA-dependent acyltransferases"/>
    <property type="match status" value="2"/>
</dbReference>
<name>A0ABY1K2L1_9BACL</name>
<accession>A0ABY1K2L1</accession>
<dbReference type="EMBL" id="FTNK01000008">
    <property type="protein sequence ID" value="SIR17173.1"/>
    <property type="molecule type" value="Genomic_DNA"/>
</dbReference>
<evidence type="ECO:0000259" key="1">
    <source>
        <dbReference type="Pfam" id="PF00668"/>
    </source>
</evidence>
<dbReference type="PANTHER" id="PTHR45398">
    <property type="match status" value="1"/>
</dbReference>